<sequence>MSEFTVKIRITDEDIDKDILERTVRVFVTGEDRVWRSGVLEAVSKVIPRENVEAIDKRGRFREWFITVASKNDVTLLDLAGSIRIKGSTFEFCPSDRRRVEFRVHWVPRFLKNDILHSIFSPHGKVISLGELVSAEPGAMNLKNGIRVVRMEVREDKLASIPHLVESEDGSYKLLITSRDRMPLCLKCKCLGHVAGSCLQNPNLYSARLFARDNNCAESSSEESESNSEFSFRQGEEMDRMDVNSEEKEMEIRSTEDKNIQKDSESVVKETGELSFEAQAALVEKMAFSDSWPEQVEAEERKNIETDREKSKRKQNETNETSVHGKEIKRRKEKKKDKSK</sequence>
<organism evidence="4 6">
    <name type="scientific">Patella caerulea</name>
    <name type="common">Rayed Mediterranean limpet</name>
    <dbReference type="NCBI Taxonomy" id="87958"/>
    <lineage>
        <taxon>Eukaryota</taxon>
        <taxon>Metazoa</taxon>
        <taxon>Spiralia</taxon>
        <taxon>Lophotrochozoa</taxon>
        <taxon>Mollusca</taxon>
        <taxon>Gastropoda</taxon>
        <taxon>Patellogastropoda</taxon>
        <taxon>Patelloidea</taxon>
        <taxon>Patellidae</taxon>
        <taxon>Patella</taxon>
    </lineage>
</organism>
<proteinExistence type="predicted"/>
<reference evidence="4 6" key="1">
    <citation type="submission" date="2024-01" db="EMBL/GenBank/DDBJ databases">
        <title>The genome of the rayed Mediterranean limpet Patella caerulea (Linnaeus, 1758).</title>
        <authorList>
            <person name="Anh-Thu Weber A."/>
            <person name="Halstead-Nussloch G."/>
        </authorList>
    </citation>
    <scope>NUCLEOTIDE SEQUENCE [LARGE SCALE GENOMIC DNA]</scope>
    <source>
        <strain evidence="4">AATW-2023a</strain>
        <tissue evidence="4">Whole specimen</tissue>
    </source>
</reference>
<dbReference type="EMBL" id="JAZGQO010000034">
    <property type="protein sequence ID" value="KAK6165058.1"/>
    <property type="molecule type" value="Genomic_DNA"/>
</dbReference>
<feature type="region of interest" description="Disordered" evidence="1">
    <location>
        <begin position="287"/>
        <end position="340"/>
    </location>
</feature>
<dbReference type="Proteomes" id="UP001347796">
    <property type="component" value="Unassembled WGS sequence"/>
</dbReference>
<feature type="compositionally biased region" description="Basic and acidic residues" evidence="1">
    <location>
        <begin position="298"/>
        <end position="317"/>
    </location>
</feature>
<protein>
    <submittedName>
        <fullName evidence="4">Uncharacterized protein</fullName>
    </submittedName>
</protein>
<dbReference type="EMBL" id="JAZGQO010000034">
    <property type="protein sequence ID" value="KAK6165068.1"/>
    <property type="molecule type" value="Genomic_DNA"/>
</dbReference>
<evidence type="ECO:0000313" key="2">
    <source>
        <dbReference type="EMBL" id="KAK6165058.1"/>
    </source>
</evidence>
<feature type="compositionally biased region" description="Basic residues" evidence="1">
    <location>
        <begin position="327"/>
        <end position="340"/>
    </location>
</feature>
<dbReference type="AlphaFoldDB" id="A0AAN8K2Q4"/>
<dbReference type="EMBL" id="JAZGQO010000003">
    <property type="protein sequence ID" value="KAK6188017.1"/>
    <property type="molecule type" value="Genomic_DNA"/>
</dbReference>
<comment type="caution">
    <text evidence="4">The sequence shown here is derived from an EMBL/GenBank/DDBJ whole genome shotgun (WGS) entry which is preliminary data.</text>
</comment>
<evidence type="ECO:0000313" key="4">
    <source>
        <dbReference type="EMBL" id="KAK6188017.1"/>
    </source>
</evidence>
<evidence type="ECO:0000313" key="5">
    <source>
        <dbReference type="EMBL" id="KAK6188028.1"/>
    </source>
</evidence>
<gene>
    <name evidence="4" type="ORF">SNE40_004289</name>
    <name evidence="5" type="ORF">SNE40_004298</name>
    <name evidence="2" type="ORF">SNE40_023698</name>
    <name evidence="3" type="ORF">SNE40_023706</name>
</gene>
<evidence type="ECO:0000313" key="6">
    <source>
        <dbReference type="Proteomes" id="UP001347796"/>
    </source>
</evidence>
<name>A0AAN8K2Q4_PATCE</name>
<evidence type="ECO:0000256" key="1">
    <source>
        <dbReference type="SAM" id="MobiDB-lite"/>
    </source>
</evidence>
<dbReference type="EMBL" id="JAZGQO010000003">
    <property type="protein sequence ID" value="KAK6188028.1"/>
    <property type="molecule type" value="Genomic_DNA"/>
</dbReference>
<evidence type="ECO:0000313" key="3">
    <source>
        <dbReference type="EMBL" id="KAK6165068.1"/>
    </source>
</evidence>
<keyword evidence="6" id="KW-1185">Reference proteome</keyword>
<feature type="compositionally biased region" description="Basic and acidic residues" evidence="1">
    <location>
        <begin position="234"/>
        <end position="271"/>
    </location>
</feature>
<feature type="region of interest" description="Disordered" evidence="1">
    <location>
        <begin position="218"/>
        <end position="271"/>
    </location>
</feature>
<accession>A0AAN8K2Q4</accession>